<name>A0A2S0VX34_9ALTE</name>
<dbReference type="GO" id="GO:0020037">
    <property type="term" value="F:heme binding"/>
    <property type="evidence" value="ECO:0007669"/>
    <property type="project" value="InterPro"/>
</dbReference>
<dbReference type="Gene3D" id="1.20.120.10">
    <property type="entry name" value="Cytochrome c/b562"/>
    <property type="match status" value="1"/>
</dbReference>
<dbReference type="GO" id="GO:0005506">
    <property type="term" value="F:iron ion binding"/>
    <property type="evidence" value="ECO:0007669"/>
    <property type="project" value="InterPro"/>
</dbReference>
<reference evidence="4 5" key="1">
    <citation type="submission" date="2018-01" db="EMBL/GenBank/DDBJ databases">
        <title>Genome sequence of a Cantenovulum-like bacteria.</title>
        <authorList>
            <person name="Tan W.R."/>
            <person name="Lau N.-S."/>
            <person name="Go F."/>
            <person name="Amirul A.-A.A."/>
        </authorList>
    </citation>
    <scope>NUCLEOTIDE SEQUENCE [LARGE SCALE GENOMIC DNA]</scope>
    <source>
        <strain evidence="4 5">CCB-QB4</strain>
    </source>
</reference>
<feature type="chain" id="PRO_5015603016" description="Cytochrome b562" evidence="3">
    <location>
        <begin position="22"/>
        <end position="126"/>
    </location>
</feature>
<dbReference type="InterPro" id="IPR010980">
    <property type="entry name" value="Cyt_c/b562"/>
</dbReference>
<dbReference type="GO" id="GO:0042597">
    <property type="term" value="C:periplasmic space"/>
    <property type="evidence" value="ECO:0007669"/>
    <property type="project" value="InterPro"/>
</dbReference>
<proteinExistence type="inferred from homology"/>
<feature type="signal peptide" evidence="3">
    <location>
        <begin position="1"/>
        <end position="21"/>
    </location>
</feature>
<keyword evidence="2 3" id="KW-0732">Signal</keyword>
<dbReference type="EMBL" id="CP026604">
    <property type="protein sequence ID" value="AWB68769.1"/>
    <property type="molecule type" value="Genomic_DNA"/>
</dbReference>
<sequence>MSHFLKIGIAAITLLALSACTRTTPLQDAMQDMAQGLKTLARAKQENEREQGLAQFKLALTMAKTMQVKPEDQADYDKGLVEIGDTLAELEAAIQTGDRKVIGEVVKKIKKIKDSYHEKIIDEPQR</sequence>
<dbReference type="GO" id="GO:0022900">
    <property type="term" value="P:electron transport chain"/>
    <property type="evidence" value="ECO:0007669"/>
    <property type="project" value="InterPro"/>
</dbReference>
<evidence type="ECO:0008006" key="6">
    <source>
        <dbReference type="Google" id="ProtNLM"/>
    </source>
</evidence>
<dbReference type="SUPFAM" id="SSF47175">
    <property type="entry name" value="Cytochromes"/>
    <property type="match status" value="1"/>
</dbReference>
<keyword evidence="5" id="KW-1185">Reference proteome</keyword>
<evidence type="ECO:0000313" key="4">
    <source>
        <dbReference type="EMBL" id="AWB68769.1"/>
    </source>
</evidence>
<evidence type="ECO:0000256" key="1">
    <source>
        <dbReference type="ARBA" id="ARBA00005523"/>
    </source>
</evidence>
<dbReference type="RefSeq" id="WP_108604821.1">
    <property type="nucleotide sequence ID" value="NZ_CP026604.1"/>
</dbReference>
<dbReference type="PROSITE" id="PS51257">
    <property type="entry name" value="PROKAR_LIPOPROTEIN"/>
    <property type="match status" value="1"/>
</dbReference>
<dbReference type="GO" id="GO:0009055">
    <property type="term" value="F:electron transfer activity"/>
    <property type="evidence" value="ECO:0007669"/>
    <property type="project" value="InterPro"/>
</dbReference>
<dbReference type="Proteomes" id="UP000244441">
    <property type="component" value="Chromosome"/>
</dbReference>
<evidence type="ECO:0000313" key="5">
    <source>
        <dbReference type="Proteomes" id="UP000244441"/>
    </source>
</evidence>
<accession>A0A2S0VX34</accession>
<dbReference type="InterPro" id="IPR009155">
    <property type="entry name" value="Cyt_b562"/>
</dbReference>
<evidence type="ECO:0000256" key="3">
    <source>
        <dbReference type="SAM" id="SignalP"/>
    </source>
</evidence>
<dbReference type="Pfam" id="PF07361">
    <property type="entry name" value="Cytochrom_B562"/>
    <property type="match status" value="1"/>
</dbReference>
<dbReference type="OrthoDB" id="6387626at2"/>
<dbReference type="KEGG" id="cate:C2869_21255"/>
<organism evidence="4 5">
    <name type="scientific">Saccharobesus litoralis</name>
    <dbReference type="NCBI Taxonomy" id="2172099"/>
    <lineage>
        <taxon>Bacteria</taxon>
        <taxon>Pseudomonadati</taxon>
        <taxon>Pseudomonadota</taxon>
        <taxon>Gammaproteobacteria</taxon>
        <taxon>Alteromonadales</taxon>
        <taxon>Alteromonadaceae</taxon>
        <taxon>Saccharobesus</taxon>
    </lineage>
</organism>
<dbReference type="AlphaFoldDB" id="A0A2S0VX34"/>
<gene>
    <name evidence="4" type="ORF">C2869_21255</name>
</gene>
<comment type="similarity">
    <text evidence="1">Belongs to the cytochrome b562 family.</text>
</comment>
<evidence type="ECO:0000256" key="2">
    <source>
        <dbReference type="ARBA" id="ARBA00022729"/>
    </source>
</evidence>
<protein>
    <recommendedName>
        <fullName evidence="6">Cytochrome b562</fullName>
    </recommendedName>
</protein>